<sequence length="153" mass="16196">MLANLKTLTAGLVLVLTASLLSAAEVEYLNDGAVLSRDVPFSAVVRVDDTYYLSGQLGVKPGTLELVPGGIRAEARQTMENIAAVLAANGLSMDDVVKCTVMLADMSEWATFNEVYRSFFSKHFPARSAFGTAGLGLGARTEVECMAVASDGR</sequence>
<dbReference type="InterPro" id="IPR006175">
    <property type="entry name" value="YjgF/YER057c/UK114"/>
</dbReference>
<gene>
    <name evidence="3" type="ORF">G3T16_03605</name>
</gene>
<keyword evidence="2" id="KW-0732">Signal</keyword>
<dbReference type="InterPro" id="IPR035959">
    <property type="entry name" value="RutC-like_sf"/>
</dbReference>
<dbReference type="PANTHER" id="PTHR11803:SF39">
    <property type="entry name" value="2-IMINOBUTANOATE_2-IMINOPROPANOATE DEAMINASE"/>
    <property type="match status" value="1"/>
</dbReference>
<proteinExistence type="inferred from homology"/>
<comment type="similarity">
    <text evidence="1">Belongs to the RutC family.</text>
</comment>
<protein>
    <submittedName>
        <fullName evidence="3">RidA family protein</fullName>
    </submittedName>
</protein>
<dbReference type="RefSeq" id="WP_163493869.1">
    <property type="nucleotide sequence ID" value="NZ_CP048711.1"/>
</dbReference>
<dbReference type="NCBIfam" id="TIGR00004">
    <property type="entry name" value="Rid family detoxifying hydrolase"/>
    <property type="match status" value="1"/>
</dbReference>
<evidence type="ECO:0000256" key="1">
    <source>
        <dbReference type="ARBA" id="ARBA00010552"/>
    </source>
</evidence>
<dbReference type="GO" id="GO:0019239">
    <property type="term" value="F:deaminase activity"/>
    <property type="evidence" value="ECO:0007669"/>
    <property type="project" value="TreeGrafter"/>
</dbReference>
<organism evidence="3 4">
    <name type="scientific">Kineobactrum salinum</name>
    <dbReference type="NCBI Taxonomy" id="2708301"/>
    <lineage>
        <taxon>Bacteria</taxon>
        <taxon>Pseudomonadati</taxon>
        <taxon>Pseudomonadota</taxon>
        <taxon>Gammaproteobacteria</taxon>
        <taxon>Cellvibrionales</taxon>
        <taxon>Halieaceae</taxon>
        <taxon>Kineobactrum</taxon>
    </lineage>
</organism>
<dbReference type="Gene3D" id="3.30.1330.40">
    <property type="entry name" value="RutC-like"/>
    <property type="match status" value="1"/>
</dbReference>
<feature type="chain" id="PRO_5025569469" evidence="2">
    <location>
        <begin position="24"/>
        <end position="153"/>
    </location>
</feature>
<evidence type="ECO:0000256" key="2">
    <source>
        <dbReference type="SAM" id="SignalP"/>
    </source>
</evidence>
<dbReference type="InterPro" id="IPR006056">
    <property type="entry name" value="RidA"/>
</dbReference>
<dbReference type="FunFam" id="3.30.1330.40:FF:000001">
    <property type="entry name" value="L-PSP family endoribonuclease"/>
    <property type="match status" value="1"/>
</dbReference>
<dbReference type="SUPFAM" id="SSF55298">
    <property type="entry name" value="YjgF-like"/>
    <property type="match status" value="1"/>
</dbReference>
<feature type="signal peptide" evidence="2">
    <location>
        <begin position="1"/>
        <end position="23"/>
    </location>
</feature>
<dbReference type="AlphaFoldDB" id="A0A6C0TZ20"/>
<dbReference type="EMBL" id="CP048711">
    <property type="protein sequence ID" value="QIB64619.1"/>
    <property type="molecule type" value="Genomic_DNA"/>
</dbReference>
<dbReference type="CDD" id="cd00448">
    <property type="entry name" value="YjgF_YER057c_UK114_family"/>
    <property type="match status" value="1"/>
</dbReference>
<dbReference type="PANTHER" id="PTHR11803">
    <property type="entry name" value="2-IMINOBUTANOATE/2-IMINOPROPANOATE DEAMINASE RIDA"/>
    <property type="match status" value="1"/>
</dbReference>
<dbReference type="Proteomes" id="UP000477680">
    <property type="component" value="Chromosome"/>
</dbReference>
<dbReference type="GO" id="GO:0005829">
    <property type="term" value="C:cytosol"/>
    <property type="evidence" value="ECO:0007669"/>
    <property type="project" value="TreeGrafter"/>
</dbReference>
<keyword evidence="4" id="KW-1185">Reference proteome</keyword>
<reference evidence="3 4" key="1">
    <citation type="submission" date="2020-02" db="EMBL/GenBank/DDBJ databases">
        <title>Genome sequencing for Kineobactrum sp. M2.</title>
        <authorList>
            <person name="Park S.-J."/>
        </authorList>
    </citation>
    <scope>NUCLEOTIDE SEQUENCE [LARGE SCALE GENOMIC DNA]</scope>
    <source>
        <strain evidence="3 4">M2</strain>
    </source>
</reference>
<dbReference type="Pfam" id="PF01042">
    <property type="entry name" value="Ribonuc_L-PSP"/>
    <property type="match status" value="1"/>
</dbReference>
<dbReference type="KEGG" id="kim:G3T16_03605"/>
<accession>A0A6C0TZ20</accession>
<name>A0A6C0TZ20_9GAMM</name>
<evidence type="ECO:0000313" key="3">
    <source>
        <dbReference type="EMBL" id="QIB64619.1"/>
    </source>
</evidence>
<evidence type="ECO:0000313" key="4">
    <source>
        <dbReference type="Proteomes" id="UP000477680"/>
    </source>
</evidence>